<dbReference type="Proteomes" id="UP000068447">
    <property type="component" value="Chromosome"/>
</dbReference>
<dbReference type="Gene3D" id="3.40.50.11190">
    <property type="match status" value="1"/>
</dbReference>
<gene>
    <name evidence="3" type="ORF">AT746_12895</name>
</gene>
<evidence type="ECO:0000313" key="3">
    <source>
        <dbReference type="EMBL" id="ALS99072.1"/>
    </source>
</evidence>
<organism evidence="3 4">
    <name type="scientific">Lacimicrobium alkaliphilum</name>
    <dbReference type="NCBI Taxonomy" id="1526571"/>
    <lineage>
        <taxon>Bacteria</taxon>
        <taxon>Pseudomonadati</taxon>
        <taxon>Pseudomonadota</taxon>
        <taxon>Gammaproteobacteria</taxon>
        <taxon>Alteromonadales</taxon>
        <taxon>Alteromonadaceae</taxon>
        <taxon>Lacimicrobium</taxon>
    </lineage>
</organism>
<keyword evidence="4" id="KW-1185">Reference proteome</keyword>
<dbReference type="SUPFAM" id="SSF53756">
    <property type="entry name" value="UDP-Glycosyltransferase/glycogen phosphorylase"/>
    <property type="match status" value="1"/>
</dbReference>
<feature type="binding site" evidence="1">
    <location>
        <position position="236"/>
    </location>
    <ligand>
        <name>substrate</name>
    </ligand>
</feature>
<dbReference type="InterPro" id="IPR020023">
    <property type="entry name" value="PseG"/>
</dbReference>
<dbReference type="AlphaFoldDB" id="A0A0U3B1Y2"/>
<dbReference type="NCBIfam" id="TIGR03590">
    <property type="entry name" value="PseG"/>
    <property type="match status" value="1"/>
</dbReference>
<sequence length="331" mass="36404">MRCLALAQELDLNQVKVTFLVSESSLAFCRSRHDWVGKVIPVPDCSVDAEIQWMQQLPEFDQADWIVLDGYQFDQAYRFAIKNTGKLFALFDDNNDSGQLYADLLINGSSHAPLLNYDQTAATAQRCIGEPYRVLRHEFRITEPMPFSERSHLVICFGGSDPSGMTLSLLQALESLSASMSVRVITGAAYRDGMALDDFLKRTGLIVQHLPNHQQMADCFSRARLAISAAGGSQFELAACCTPSILAVVAENQRLATAQAEQQGWCEVFDMTQGESVKALAETAVMLWSQSSKLATMHQKAGQFADTMGSSRVFESMSAMLGSDGKRFKGG</sequence>
<protein>
    <recommendedName>
        <fullName evidence="2">Glycosyl transferase family 28 C-terminal domain-containing protein</fullName>
    </recommendedName>
</protein>
<dbReference type="KEGG" id="lal:AT746_12895"/>
<reference evidence="3 4" key="1">
    <citation type="submission" date="2015-12" db="EMBL/GenBank/DDBJ databases">
        <title>Complete genome of Lacimicrobium alkaliphilum KCTC 32984.</title>
        <authorList>
            <person name="Kim S.-G."/>
            <person name="Lee Y.-J."/>
        </authorList>
    </citation>
    <scope>NUCLEOTIDE SEQUENCE [LARGE SCALE GENOMIC DNA]</scope>
    <source>
        <strain evidence="3 4">YelD216</strain>
    </source>
</reference>
<feature type="binding site" evidence="1">
    <location>
        <position position="136"/>
    </location>
    <ligand>
        <name>substrate</name>
    </ligand>
</feature>
<dbReference type="GO" id="GO:0016758">
    <property type="term" value="F:hexosyltransferase activity"/>
    <property type="evidence" value="ECO:0007669"/>
    <property type="project" value="InterPro"/>
</dbReference>
<name>A0A0U3B1Y2_9ALTE</name>
<accession>A0A0U3B1Y2</accession>
<evidence type="ECO:0000256" key="1">
    <source>
        <dbReference type="PIRSR" id="PIRSR620023-2"/>
    </source>
</evidence>
<evidence type="ECO:0000259" key="2">
    <source>
        <dbReference type="Pfam" id="PF04101"/>
    </source>
</evidence>
<dbReference type="Pfam" id="PF04101">
    <property type="entry name" value="Glyco_tran_28_C"/>
    <property type="match status" value="1"/>
</dbReference>
<dbReference type="EMBL" id="CP013650">
    <property type="protein sequence ID" value="ALS99072.1"/>
    <property type="molecule type" value="Genomic_DNA"/>
</dbReference>
<evidence type="ECO:0000313" key="4">
    <source>
        <dbReference type="Proteomes" id="UP000068447"/>
    </source>
</evidence>
<proteinExistence type="predicted"/>
<dbReference type="STRING" id="1526571.AT746_12895"/>
<dbReference type="InterPro" id="IPR007235">
    <property type="entry name" value="Glyco_trans_28_C"/>
</dbReference>
<feature type="domain" description="Glycosyl transferase family 28 C-terminal" evidence="2">
    <location>
        <begin position="156"/>
        <end position="303"/>
    </location>
</feature>
<dbReference type="Gene3D" id="3.40.50.2000">
    <property type="entry name" value="Glycogen Phosphorylase B"/>
    <property type="match status" value="1"/>
</dbReference>